<dbReference type="Proteomes" id="UP001316184">
    <property type="component" value="Chromosome"/>
</dbReference>
<name>A0ABY5M358_9ACTN</name>
<dbReference type="EMBL" id="CP102173">
    <property type="protein sequence ID" value="UUP12638.1"/>
    <property type="molecule type" value="Genomic_DNA"/>
</dbReference>
<evidence type="ECO:0000313" key="2">
    <source>
        <dbReference type="Proteomes" id="UP001316184"/>
    </source>
</evidence>
<organism evidence="1 2">
    <name type="scientific">Aeromicrobium wangtongii</name>
    <dbReference type="NCBI Taxonomy" id="2969247"/>
    <lineage>
        <taxon>Bacteria</taxon>
        <taxon>Bacillati</taxon>
        <taxon>Actinomycetota</taxon>
        <taxon>Actinomycetes</taxon>
        <taxon>Propionibacteriales</taxon>
        <taxon>Nocardioidaceae</taxon>
        <taxon>Aeromicrobium</taxon>
    </lineage>
</organism>
<proteinExistence type="predicted"/>
<sequence length="194" mass="20604">MGSALPGFAGASASAAPVGPIDPGGGCWRYLPNPAADPDAAIDDVDGILALSTQLEPWGVNPRMTLQTAGDTAVGGDRTYSLTNTTGPEVLPLLSDREGKAYYYFDVLDAGSKRTPLKPVVVDFEIEAGKDAIPPTRVDGTFPITTAGTSALILRTVFFDLPGQRLVCNGQPRWISRTGPIRPRRPRTPRCWPA</sequence>
<reference evidence="1 2" key="1">
    <citation type="submission" date="2022-08" db="EMBL/GenBank/DDBJ databases">
        <title>novel species in genus Aeromicrobium.</title>
        <authorList>
            <person name="Ye L."/>
        </authorList>
    </citation>
    <scope>NUCLEOTIDE SEQUENCE [LARGE SCALE GENOMIC DNA]</scope>
    <source>
        <strain evidence="2">zg-Y1379</strain>
    </source>
</reference>
<protein>
    <submittedName>
        <fullName evidence="1">Uncharacterized protein</fullName>
    </submittedName>
</protein>
<accession>A0ABY5M358</accession>
<dbReference type="RefSeq" id="WP_257125047.1">
    <property type="nucleotide sequence ID" value="NZ_CP102173.1"/>
</dbReference>
<gene>
    <name evidence="1" type="ORF">NQV15_12315</name>
</gene>
<evidence type="ECO:0000313" key="1">
    <source>
        <dbReference type="EMBL" id="UUP12638.1"/>
    </source>
</evidence>
<keyword evidence="2" id="KW-1185">Reference proteome</keyword>